<dbReference type="PANTHER" id="PTHR12400">
    <property type="entry name" value="INOSITOL POLYPHOSPHATE KINASE"/>
    <property type="match status" value="1"/>
</dbReference>
<comment type="caution">
    <text evidence="6">The sequence shown here is derived from an EMBL/GenBank/DDBJ whole genome shotgun (WGS) entry which is preliminary data.</text>
</comment>
<keyword evidence="7" id="KW-1185">Reference proteome</keyword>
<dbReference type="GO" id="GO:0032958">
    <property type="term" value="P:inositol phosphate biosynthetic process"/>
    <property type="evidence" value="ECO:0007669"/>
    <property type="project" value="InterPro"/>
</dbReference>
<keyword evidence="3 4" id="KW-0418">Kinase</keyword>
<evidence type="ECO:0000256" key="3">
    <source>
        <dbReference type="ARBA" id="ARBA00022777"/>
    </source>
</evidence>
<proteinExistence type="inferred from homology"/>
<feature type="compositionally biased region" description="Basic and acidic residues" evidence="5">
    <location>
        <begin position="261"/>
        <end position="277"/>
    </location>
</feature>
<dbReference type="InterPro" id="IPR038286">
    <property type="entry name" value="IPK_sf"/>
</dbReference>
<dbReference type="AlphaFoldDB" id="A0A9P4QFP4"/>
<name>A0A9P4QFP4_9PEZI</name>
<evidence type="ECO:0000313" key="7">
    <source>
        <dbReference type="Proteomes" id="UP000799441"/>
    </source>
</evidence>
<dbReference type="PANTHER" id="PTHR12400:SF103">
    <property type="entry name" value="INOSITOL POLYPHOSPHATE MULTIKINASE"/>
    <property type="match status" value="1"/>
</dbReference>
<keyword evidence="2 4" id="KW-0808">Transferase</keyword>
<gene>
    <name evidence="6" type="ORF">K431DRAFT_282539</name>
</gene>
<dbReference type="GO" id="GO:0005737">
    <property type="term" value="C:cytoplasm"/>
    <property type="evidence" value="ECO:0007669"/>
    <property type="project" value="TreeGrafter"/>
</dbReference>
<dbReference type="Proteomes" id="UP000799441">
    <property type="component" value="Unassembled WGS sequence"/>
</dbReference>
<feature type="region of interest" description="Disordered" evidence="5">
    <location>
        <begin position="256"/>
        <end position="286"/>
    </location>
</feature>
<comment type="similarity">
    <text evidence="1 4">Belongs to the inositol phosphokinase (IPK) family.</text>
</comment>
<protein>
    <recommendedName>
        <fullName evidence="4">Kinase</fullName>
        <ecNumber evidence="4">2.7.-.-</ecNumber>
    </recommendedName>
</protein>
<evidence type="ECO:0000256" key="1">
    <source>
        <dbReference type="ARBA" id="ARBA00007374"/>
    </source>
</evidence>
<dbReference type="GO" id="GO:0046854">
    <property type="term" value="P:phosphatidylinositol phosphate biosynthetic process"/>
    <property type="evidence" value="ECO:0007669"/>
    <property type="project" value="TreeGrafter"/>
</dbReference>
<evidence type="ECO:0000256" key="2">
    <source>
        <dbReference type="ARBA" id="ARBA00022679"/>
    </source>
</evidence>
<reference evidence="6" key="1">
    <citation type="journal article" date="2020" name="Stud. Mycol.">
        <title>101 Dothideomycetes genomes: a test case for predicting lifestyles and emergence of pathogens.</title>
        <authorList>
            <person name="Haridas S."/>
            <person name="Albert R."/>
            <person name="Binder M."/>
            <person name="Bloem J."/>
            <person name="Labutti K."/>
            <person name="Salamov A."/>
            <person name="Andreopoulos B."/>
            <person name="Baker S."/>
            <person name="Barry K."/>
            <person name="Bills G."/>
            <person name="Bluhm B."/>
            <person name="Cannon C."/>
            <person name="Castanera R."/>
            <person name="Culley D."/>
            <person name="Daum C."/>
            <person name="Ezra D."/>
            <person name="Gonzalez J."/>
            <person name="Henrissat B."/>
            <person name="Kuo A."/>
            <person name="Liang C."/>
            <person name="Lipzen A."/>
            <person name="Lutzoni F."/>
            <person name="Magnuson J."/>
            <person name="Mondo S."/>
            <person name="Nolan M."/>
            <person name="Ohm R."/>
            <person name="Pangilinan J."/>
            <person name="Park H.-J."/>
            <person name="Ramirez L."/>
            <person name="Alfaro M."/>
            <person name="Sun H."/>
            <person name="Tritt A."/>
            <person name="Yoshinaga Y."/>
            <person name="Zwiers L.-H."/>
            <person name="Turgeon B."/>
            <person name="Goodwin S."/>
            <person name="Spatafora J."/>
            <person name="Crous P."/>
            <person name="Grigoriev I."/>
        </authorList>
    </citation>
    <scope>NUCLEOTIDE SEQUENCE</scope>
    <source>
        <strain evidence="6">CBS 116435</strain>
    </source>
</reference>
<dbReference type="GO" id="GO:0000824">
    <property type="term" value="F:inositol-1,4,5,6-tetrakisphosphate 3-kinase activity"/>
    <property type="evidence" value="ECO:0007669"/>
    <property type="project" value="TreeGrafter"/>
</dbReference>
<dbReference type="EMBL" id="MU003774">
    <property type="protein sequence ID" value="KAF2723847.1"/>
    <property type="molecule type" value="Genomic_DNA"/>
</dbReference>
<accession>A0A9P4QFP4</accession>
<dbReference type="GO" id="GO:0005634">
    <property type="term" value="C:nucleus"/>
    <property type="evidence" value="ECO:0007669"/>
    <property type="project" value="TreeGrafter"/>
</dbReference>
<organism evidence="6 7">
    <name type="scientific">Polychaeton citri CBS 116435</name>
    <dbReference type="NCBI Taxonomy" id="1314669"/>
    <lineage>
        <taxon>Eukaryota</taxon>
        <taxon>Fungi</taxon>
        <taxon>Dikarya</taxon>
        <taxon>Ascomycota</taxon>
        <taxon>Pezizomycotina</taxon>
        <taxon>Dothideomycetes</taxon>
        <taxon>Dothideomycetidae</taxon>
        <taxon>Capnodiales</taxon>
        <taxon>Capnodiaceae</taxon>
        <taxon>Polychaeton</taxon>
    </lineage>
</organism>
<evidence type="ECO:0000256" key="4">
    <source>
        <dbReference type="RuleBase" id="RU363090"/>
    </source>
</evidence>
<evidence type="ECO:0000313" key="6">
    <source>
        <dbReference type="EMBL" id="KAF2723847.1"/>
    </source>
</evidence>
<dbReference type="Pfam" id="PF03770">
    <property type="entry name" value="IPK"/>
    <property type="match status" value="1"/>
</dbReference>
<dbReference type="OrthoDB" id="338650at2759"/>
<dbReference type="GO" id="GO:0008440">
    <property type="term" value="F:inositol-1,4,5-trisphosphate 3-kinase activity"/>
    <property type="evidence" value="ECO:0007669"/>
    <property type="project" value="TreeGrafter"/>
</dbReference>
<sequence>MASQRPQRQLDSSQLKAFENAAAGHDGVQTDESGELIIKPSTQQEVDFYQQTLADQPVFGELLPTFMGTLSLGAPMHGKDDIAIEAELTQDEKDTKLLHGKKITTGTAIVLENLESNFKHPNVLDLKLGAQLYAPGTPADKAERLDKVSVETTSGSLNFRIAGMKVWNGNSYDIYDKFYGRKFDAKNVSDGFNAFFAGLTSSGLRKDEAQGILETILADITKARHCLEKAESRMYGASVLVVYEGDPDALDTIMGGVPKTPRADEKAPTVGEVKRAEAEEEDEEDDPPIAFTVKMIDFAHARWAPGEGQDENVIKGLKNVEAQLDVLIGKFDE</sequence>
<dbReference type="EC" id="2.7.-.-" evidence="4"/>
<dbReference type="Gene3D" id="3.30.470.160">
    <property type="entry name" value="Inositol polyphosphate kinase"/>
    <property type="match status" value="1"/>
</dbReference>
<evidence type="ECO:0000256" key="5">
    <source>
        <dbReference type="SAM" id="MobiDB-lite"/>
    </source>
</evidence>
<dbReference type="SUPFAM" id="SSF56104">
    <property type="entry name" value="SAICAR synthase-like"/>
    <property type="match status" value="1"/>
</dbReference>
<dbReference type="InterPro" id="IPR005522">
    <property type="entry name" value="IPK"/>
</dbReference>